<keyword evidence="1" id="KW-0639">Primosome</keyword>
<accession>T0ZUS0</accession>
<organism evidence="14">
    <name type="scientific">mine drainage metagenome</name>
    <dbReference type="NCBI Taxonomy" id="410659"/>
    <lineage>
        <taxon>unclassified sequences</taxon>
        <taxon>metagenomes</taxon>
        <taxon>ecological metagenomes</taxon>
    </lineage>
</organism>
<evidence type="ECO:0000256" key="7">
    <source>
        <dbReference type="ARBA" id="ARBA00022833"/>
    </source>
</evidence>
<comment type="caution">
    <text evidence="14">The sequence shown here is derived from an EMBL/GenBank/DDBJ whole genome shotgun (WGS) entry which is preliminary data.</text>
</comment>
<dbReference type="GO" id="GO:0005524">
    <property type="term" value="F:ATP binding"/>
    <property type="evidence" value="ECO:0007669"/>
    <property type="project" value="UniProtKB-KW"/>
</dbReference>
<dbReference type="GO" id="GO:0008270">
    <property type="term" value="F:zinc ion binding"/>
    <property type="evidence" value="ECO:0007669"/>
    <property type="project" value="InterPro"/>
</dbReference>
<evidence type="ECO:0000256" key="11">
    <source>
        <dbReference type="ARBA" id="ARBA00034808"/>
    </source>
</evidence>
<dbReference type="Pfam" id="PF18319">
    <property type="entry name" value="Zn_ribbon_PriA"/>
    <property type="match status" value="1"/>
</dbReference>
<dbReference type="Pfam" id="PF00271">
    <property type="entry name" value="Helicase_C"/>
    <property type="match status" value="1"/>
</dbReference>
<dbReference type="SUPFAM" id="SSF52540">
    <property type="entry name" value="P-loop containing nucleoside triphosphate hydrolases"/>
    <property type="match status" value="2"/>
</dbReference>
<dbReference type="EC" id="5.6.2.4" evidence="11"/>
<reference evidence="14" key="1">
    <citation type="submission" date="2013-08" db="EMBL/GenBank/DDBJ databases">
        <authorList>
            <person name="Mendez C."/>
            <person name="Richter M."/>
            <person name="Ferrer M."/>
            <person name="Sanchez J."/>
        </authorList>
    </citation>
    <scope>NUCLEOTIDE SEQUENCE</scope>
</reference>
<dbReference type="GO" id="GO:0043138">
    <property type="term" value="F:3'-5' DNA helicase activity"/>
    <property type="evidence" value="ECO:0007669"/>
    <property type="project" value="UniProtKB-EC"/>
</dbReference>
<dbReference type="InterPro" id="IPR005259">
    <property type="entry name" value="PriA"/>
</dbReference>
<protein>
    <recommendedName>
        <fullName evidence="11">DNA 3'-5' helicase</fullName>
        <ecNumber evidence="11">5.6.2.4</ecNumber>
    </recommendedName>
</protein>
<dbReference type="SUPFAM" id="SSF161219">
    <property type="entry name" value="CHY zinc finger-like"/>
    <property type="match status" value="1"/>
</dbReference>
<evidence type="ECO:0000256" key="9">
    <source>
        <dbReference type="ARBA" id="ARBA00023125"/>
    </source>
</evidence>
<dbReference type="GO" id="GO:0006270">
    <property type="term" value="P:DNA replication initiation"/>
    <property type="evidence" value="ECO:0007669"/>
    <property type="project" value="TreeGrafter"/>
</dbReference>
<sequence>MPLNAEQQSAVRTVLETTRSFQCTLLDGVTGSGKTEVYLAIARAILGDGRSALLLLPEIALTPQITTRIEQAFGSRALVYHSERSQEERQAVWDAVRSDGVHCVIGTRSALFLPFTTLGLIVVDEEHDASFKQQDGFRYSARDLAVYRARQLHIPIVLGSATPSLESLANARTGRYRHLRLTARAGAGQTPHWSLVDIRGQKLRGGFSDKTLAIMQRHLERRGQMLVYLNRRGYARSLLCPDCGWIATCEPCESPLTVHQRERRLLCHRCGLRRPVPDTCPACGGTLSPRGSGTERLETTLAECFPGVGLARLDRDVIAHRNRLASVLEGVRSGSTRMLVGTQMLAKGHDFHGVTLVVVIDADQGLYSADFRAAEHLGQQLVQVAGRAGRGELAGEVVLQTRHPENPLLHDLFGGSYASFADHLLEERRAAGWPPYAKLALLIAESADADAAWAVLRAIKQDPETVSADRLDLFGPAPALHPKQAGRWRIQLLLKAPTRKGLQAGCVRILEHHKLHSKKVRLSLDIDPYSLD</sequence>
<dbReference type="HAMAP" id="MF_00983">
    <property type="entry name" value="PriA"/>
    <property type="match status" value="1"/>
</dbReference>
<reference evidence="14" key="2">
    <citation type="journal article" date="2014" name="ISME J.">
        <title>Microbial stratification in low pH oxic and suboxic macroscopic growths along an acid mine drainage.</title>
        <authorList>
            <person name="Mendez-Garcia C."/>
            <person name="Mesa V."/>
            <person name="Sprenger R.R."/>
            <person name="Richter M."/>
            <person name="Diez M.S."/>
            <person name="Solano J."/>
            <person name="Bargiela R."/>
            <person name="Golyshina O.V."/>
            <person name="Manteca A."/>
            <person name="Ramos J.L."/>
            <person name="Gallego J.R."/>
            <person name="Llorente I."/>
            <person name="Martins Dos Santos V.A."/>
            <person name="Jensen O.N."/>
            <person name="Pelaez A.I."/>
            <person name="Sanchez J."/>
            <person name="Ferrer M."/>
        </authorList>
    </citation>
    <scope>NUCLEOTIDE SEQUENCE</scope>
</reference>
<evidence type="ECO:0000259" key="13">
    <source>
        <dbReference type="PROSITE" id="PS51192"/>
    </source>
</evidence>
<evidence type="ECO:0000256" key="6">
    <source>
        <dbReference type="ARBA" id="ARBA00022806"/>
    </source>
</evidence>
<dbReference type="InterPro" id="IPR014001">
    <property type="entry name" value="Helicase_ATP-bd"/>
</dbReference>
<dbReference type="InterPro" id="IPR037274">
    <property type="entry name" value="Znf_CHY_sf"/>
</dbReference>
<keyword evidence="7" id="KW-0862">Zinc</keyword>
<dbReference type="InterPro" id="IPR041236">
    <property type="entry name" value="PriA_C"/>
</dbReference>
<dbReference type="InterPro" id="IPR027417">
    <property type="entry name" value="P-loop_NTPase"/>
</dbReference>
<evidence type="ECO:0000256" key="3">
    <source>
        <dbReference type="ARBA" id="ARBA00022723"/>
    </source>
</evidence>
<dbReference type="FunFam" id="3.40.50.300:FF:000489">
    <property type="entry name" value="Primosome assembly protein PriA"/>
    <property type="match status" value="1"/>
</dbReference>
<dbReference type="InterPro" id="IPR011545">
    <property type="entry name" value="DEAD/DEAH_box_helicase_dom"/>
</dbReference>
<dbReference type="NCBIfam" id="TIGR00595">
    <property type="entry name" value="priA"/>
    <property type="match status" value="1"/>
</dbReference>
<dbReference type="GO" id="GO:0006302">
    <property type="term" value="P:double-strand break repair"/>
    <property type="evidence" value="ECO:0007669"/>
    <property type="project" value="InterPro"/>
</dbReference>
<dbReference type="Pfam" id="PF18074">
    <property type="entry name" value="PriA_C"/>
    <property type="match status" value="1"/>
</dbReference>
<dbReference type="PANTHER" id="PTHR30580:SF0">
    <property type="entry name" value="PRIMOSOMAL PROTEIN N"/>
    <property type="match status" value="1"/>
</dbReference>
<keyword evidence="8" id="KW-0067">ATP-binding</keyword>
<dbReference type="SMART" id="SM00490">
    <property type="entry name" value="HELICc"/>
    <property type="match status" value="1"/>
</dbReference>
<evidence type="ECO:0000256" key="1">
    <source>
        <dbReference type="ARBA" id="ARBA00022515"/>
    </source>
</evidence>
<keyword evidence="4" id="KW-0547">Nucleotide-binding</keyword>
<keyword evidence="6" id="KW-0347">Helicase</keyword>
<name>T0ZUS0_9ZZZZ</name>
<dbReference type="GO" id="GO:0006310">
    <property type="term" value="P:DNA recombination"/>
    <property type="evidence" value="ECO:0007669"/>
    <property type="project" value="InterPro"/>
</dbReference>
<proteinExistence type="inferred from homology"/>
<evidence type="ECO:0000256" key="4">
    <source>
        <dbReference type="ARBA" id="ARBA00022741"/>
    </source>
</evidence>
<dbReference type="CDD" id="cd17929">
    <property type="entry name" value="DEXHc_priA"/>
    <property type="match status" value="1"/>
</dbReference>
<keyword evidence="3" id="KW-0479">Metal-binding</keyword>
<dbReference type="PROSITE" id="PS51192">
    <property type="entry name" value="HELICASE_ATP_BIND_1"/>
    <property type="match status" value="1"/>
</dbReference>
<keyword evidence="2" id="KW-0235">DNA replication</keyword>
<dbReference type="GO" id="GO:0016787">
    <property type="term" value="F:hydrolase activity"/>
    <property type="evidence" value="ECO:0007669"/>
    <property type="project" value="UniProtKB-KW"/>
</dbReference>
<evidence type="ECO:0000256" key="8">
    <source>
        <dbReference type="ARBA" id="ARBA00022840"/>
    </source>
</evidence>
<dbReference type="GO" id="GO:1990077">
    <property type="term" value="C:primosome complex"/>
    <property type="evidence" value="ECO:0007669"/>
    <property type="project" value="UniProtKB-KW"/>
</dbReference>
<dbReference type="Gene3D" id="3.40.50.300">
    <property type="entry name" value="P-loop containing nucleotide triphosphate hydrolases"/>
    <property type="match status" value="2"/>
</dbReference>
<feature type="domain" description="Helicase ATP-binding" evidence="13">
    <location>
        <begin position="15"/>
        <end position="181"/>
    </location>
</feature>
<dbReference type="AlphaFoldDB" id="T0ZUS0"/>
<evidence type="ECO:0000313" key="14">
    <source>
        <dbReference type="EMBL" id="EQD48357.1"/>
    </source>
</evidence>
<evidence type="ECO:0000256" key="2">
    <source>
        <dbReference type="ARBA" id="ARBA00022705"/>
    </source>
</evidence>
<dbReference type="PANTHER" id="PTHR30580">
    <property type="entry name" value="PRIMOSOMAL PROTEIN N"/>
    <property type="match status" value="1"/>
</dbReference>
<keyword evidence="5" id="KW-0378">Hydrolase</keyword>
<gene>
    <name evidence="14" type="ORF">B1B_12076</name>
</gene>
<comment type="catalytic activity">
    <reaction evidence="12">
        <text>ATP + H2O = ADP + phosphate + H(+)</text>
        <dbReference type="Rhea" id="RHEA:13065"/>
        <dbReference type="ChEBI" id="CHEBI:15377"/>
        <dbReference type="ChEBI" id="CHEBI:15378"/>
        <dbReference type="ChEBI" id="CHEBI:30616"/>
        <dbReference type="ChEBI" id="CHEBI:43474"/>
        <dbReference type="ChEBI" id="CHEBI:456216"/>
        <dbReference type="EC" id="5.6.2.4"/>
    </reaction>
</comment>
<evidence type="ECO:0000256" key="10">
    <source>
        <dbReference type="ARBA" id="ARBA00023235"/>
    </source>
</evidence>
<evidence type="ECO:0000256" key="5">
    <source>
        <dbReference type="ARBA" id="ARBA00022801"/>
    </source>
</evidence>
<evidence type="ECO:0000256" key="12">
    <source>
        <dbReference type="ARBA" id="ARBA00048988"/>
    </source>
</evidence>
<dbReference type="InterPro" id="IPR040498">
    <property type="entry name" value="PriA_CRR"/>
</dbReference>
<dbReference type="GO" id="GO:0003677">
    <property type="term" value="F:DNA binding"/>
    <property type="evidence" value="ECO:0007669"/>
    <property type="project" value="UniProtKB-KW"/>
</dbReference>
<dbReference type="SMART" id="SM00487">
    <property type="entry name" value="DEXDc"/>
    <property type="match status" value="1"/>
</dbReference>
<dbReference type="GO" id="GO:0006269">
    <property type="term" value="P:DNA replication, synthesis of primer"/>
    <property type="evidence" value="ECO:0007669"/>
    <property type="project" value="UniProtKB-KW"/>
</dbReference>
<keyword evidence="9" id="KW-0238">DNA-binding</keyword>
<dbReference type="EMBL" id="AUZY01007882">
    <property type="protein sequence ID" value="EQD48357.1"/>
    <property type="molecule type" value="Genomic_DNA"/>
</dbReference>
<dbReference type="InterPro" id="IPR001650">
    <property type="entry name" value="Helicase_C-like"/>
</dbReference>
<keyword evidence="10" id="KW-0413">Isomerase</keyword>
<dbReference type="Pfam" id="PF00270">
    <property type="entry name" value="DEAD"/>
    <property type="match status" value="1"/>
</dbReference>